<dbReference type="eggNOG" id="KOG4231">
    <property type="taxonomic scope" value="Eukaryota"/>
</dbReference>
<sequence>MHCDIHGACNKRRTPTRTTRILRRESACSNWIKIDFSRWLRKSSSDTAWILLYSEAKIAQQRKGQDSINANMHRFAAGVVPTEDDQSSRYELFRSYHAGESQTDLVLQGPEPADCRMPEVFAATGAAKFFLKPYKIGNTTFFDETFPQSHPISSIAFDEAKRLYGREVEISILLNIGPGIPADKDCQELDLMALDPISRLVGRFTWPSGRRLSLRQRLLSIGMPQPTSKKDSELTSPSEKALRLEDRRREDIKATPEETYGSSGAERYHHLGPAYSAEQASLNDVHALRLPRGDFDGLKQQSIAEAEDMVRKVWVDAVA</sequence>
<dbReference type="VEuPathDB" id="FungiDB:A1O7_03818"/>
<evidence type="ECO:0000256" key="1">
    <source>
        <dbReference type="SAM" id="MobiDB-lite"/>
    </source>
</evidence>
<dbReference type="Gene3D" id="3.40.1090.10">
    <property type="entry name" value="Cytosolic phospholipase A2 catalytic domain"/>
    <property type="match status" value="1"/>
</dbReference>
<proteinExistence type="predicted"/>
<evidence type="ECO:0000313" key="2">
    <source>
        <dbReference type="EMBL" id="EXJ59672.1"/>
    </source>
</evidence>
<comment type="caution">
    <text evidence="2">The sequence shown here is derived from an EMBL/GenBank/DDBJ whole genome shotgun (WGS) entry which is preliminary data.</text>
</comment>
<organism evidence="2 3">
    <name type="scientific">Cladophialophora yegresii CBS 114405</name>
    <dbReference type="NCBI Taxonomy" id="1182544"/>
    <lineage>
        <taxon>Eukaryota</taxon>
        <taxon>Fungi</taxon>
        <taxon>Dikarya</taxon>
        <taxon>Ascomycota</taxon>
        <taxon>Pezizomycotina</taxon>
        <taxon>Eurotiomycetes</taxon>
        <taxon>Chaetothyriomycetidae</taxon>
        <taxon>Chaetothyriales</taxon>
        <taxon>Herpotrichiellaceae</taxon>
        <taxon>Cladophialophora</taxon>
    </lineage>
</organism>
<protein>
    <recommendedName>
        <fullName evidence="4">PNPLA domain-containing protein</fullName>
    </recommendedName>
</protein>
<dbReference type="Proteomes" id="UP000019473">
    <property type="component" value="Unassembled WGS sequence"/>
</dbReference>
<keyword evidence="3" id="KW-1185">Reference proteome</keyword>
<gene>
    <name evidence="2" type="ORF">A1O7_03818</name>
</gene>
<dbReference type="GeneID" id="19178410"/>
<reference evidence="2 3" key="1">
    <citation type="submission" date="2013-03" db="EMBL/GenBank/DDBJ databases">
        <title>The Genome Sequence of Cladophialophora yegresii CBS 114405.</title>
        <authorList>
            <consortium name="The Broad Institute Genomics Platform"/>
            <person name="Cuomo C."/>
            <person name="de Hoog S."/>
            <person name="Gorbushina A."/>
            <person name="Walker B."/>
            <person name="Young S.K."/>
            <person name="Zeng Q."/>
            <person name="Gargeya S."/>
            <person name="Fitzgerald M."/>
            <person name="Haas B."/>
            <person name="Abouelleil A."/>
            <person name="Allen A.W."/>
            <person name="Alvarado L."/>
            <person name="Arachchi H.M."/>
            <person name="Berlin A.M."/>
            <person name="Chapman S.B."/>
            <person name="Gainer-Dewar J."/>
            <person name="Goldberg J."/>
            <person name="Griggs A."/>
            <person name="Gujja S."/>
            <person name="Hansen M."/>
            <person name="Howarth C."/>
            <person name="Imamovic A."/>
            <person name="Ireland A."/>
            <person name="Larimer J."/>
            <person name="McCowan C."/>
            <person name="Murphy C."/>
            <person name="Pearson M."/>
            <person name="Poon T.W."/>
            <person name="Priest M."/>
            <person name="Roberts A."/>
            <person name="Saif S."/>
            <person name="Shea T."/>
            <person name="Sisk P."/>
            <person name="Sykes S."/>
            <person name="Wortman J."/>
            <person name="Nusbaum C."/>
            <person name="Birren B."/>
        </authorList>
    </citation>
    <scope>NUCLEOTIDE SEQUENCE [LARGE SCALE GENOMIC DNA]</scope>
    <source>
        <strain evidence="2 3">CBS 114405</strain>
    </source>
</reference>
<accession>W9VV81</accession>
<feature type="region of interest" description="Disordered" evidence="1">
    <location>
        <begin position="223"/>
        <end position="267"/>
    </location>
</feature>
<dbReference type="OrthoDB" id="1658288at2759"/>
<dbReference type="RefSeq" id="XP_007756025.1">
    <property type="nucleotide sequence ID" value="XM_007757835.1"/>
</dbReference>
<dbReference type="HOGENOM" id="CLU_059410_0_0_1"/>
<evidence type="ECO:0008006" key="4">
    <source>
        <dbReference type="Google" id="ProtNLM"/>
    </source>
</evidence>
<feature type="compositionally biased region" description="Basic and acidic residues" evidence="1">
    <location>
        <begin position="240"/>
        <end position="256"/>
    </location>
</feature>
<dbReference type="STRING" id="1182544.W9VV81"/>
<dbReference type="EMBL" id="AMGW01000003">
    <property type="protein sequence ID" value="EXJ59672.1"/>
    <property type="molecule type" value="Genomic_DNA"/>
</dbReference>
<evidence type="ECO:0000313" key="3">
    <source>
        <dbReference type="Proteomes" id="UP000019473"/>
    </source>
</evidence>
<name>W9VV81_9EURO</name>
<dbReference type="AlphaFoldDB" id="W9VV81"/>